<dbReference type="InterPro" id="IPR036374">
    <property type="entry name" value="OxRdtase_Mopterin-bd_sf"/>
</dbReference>
<dbReference type="Pfam" id="PF00174">
    <property type="entry name" value="Oxidored_molyb"/>
    <property type="match status" value="1"/>
</dbReference>
<accession>A0A844CVE2</accession>
<dbReference type="EMBL" id="SZWE01000001">
    <property type="protein sequence ID" value="MRU14074.1"/>
    <property type="molecule type" value="Genomic_DNA"/>
</dbReference>
<evidence type="ECO:0000313" key="3">
    <source>
        <dbReference type="Proteomes" id="UP000564704"/>
    </source>
</evidence>
<dbReference type="Gene3D" id="3.90.420.10">
    <property type="entry name" value="Oxidoreductase, molybdopterin-binding domain"/>
    <property type="match status" value="1"/>
</dbReference>
<keyword evidence="3" id="KW-1185">Reference proteome</keyword>
<protein>
    <submittedName>
        <fullName evidence="2">Oxidoreductase</fullName>
    </submittedName>
</protein>
<feature type="domain" description="Oxidoreductase molybdopterin-binding" evidence="1">
    <location>
        <begin position="101"/>
        <end position="169"/>
    </location>
</feature>
<dbReference type="Proteomes" id="UP000564704">
    <property type="component" value="Unassembled WGS sequence"/>
</dbReference>
<dbReference type="InterPro" id="IPR000572">
    <property type="entry name" value="OxRdtase_Mopterin-bd_dom"/>
</dbReference>
<evidence type="ECO:0000259" key="1">
    <source>
        <dbReference type="Pfam" id="PF00174"/>
    </source>
</evidence>
<gene>
    <name evidence="2" type="ORF">FDP25_01385</name>
</gene>
<comment type="caution">
    <text evidence="2">The sequence shown here is derived from an EMBL/GenBank/DDBJ whole genome shotgun (WGS) entry which is preliminary data.</text>
</comment>
<sequence>MPLNRGIAEKDKETIELNDMSHFSSEYKAVMNRRELIISLQSGFIGLCLTGQAVQADPEDVVLTLTRPKNEGNGTLQINITRQLLMSLPRSGFVTTTIWTNGPQRFDGVWLSDFLEHFDVTAGTLSLQAINDYLVEMPVSEIVSGEALLAYERNGKPMTQRSKGPVWLVYNYDADPAFRTETIYTRSVWQLDRITVSR</sequence>
<dbReference type="SUPFAM" id="SSF56524">
    <property type="entry name" value="Oxidoreductase molybdopterin-binding domain"/>
    <property type="match status" value="1"/>
</dbReference>
<organism evidence="2 3">
    <name type="scientific">Roseovarius bejariae</name>
    <dbReference type="NCBI Taxonomy" id="2576383"/>
    <lineage>
        <taxon>Bacteria</taxon>
        <taxon>Pseudomonadati</taxon>
        <taxon>Pseudomonadota</taxon>
        <taxon>Alphaproteobacteria</taxon>
        <taxon>Rhodobacterales</taxon>
        <taxon>Roseobacteraceae</taxon>
        <taxon>Roseovarius</taxon>
    </lineage>
</organism>
<dbReference type="AlphaFoldDB" id="A0A844CVE2"/>
<name>A0A844CVE2_9RHOB</name>
<proteinExistence type="predicted"/>
<dbReference type="OrthoDB" id="9798763at2"/>
<evidence type="ECO:0000313" key="2">
    <source>
        <dbReference type="EMBL" id="MRU14074.1"/>
    </source>
</evidence>
<reference evidence="2 3" key="1">
    <citation type="submission" date="2019-05" db="EMBL/GenBank/DDBJ databases">
        <title>Roseovarius bejariae sp. nov., a moderately halophylic bacterium isolated from a saline soil in Rambla Salada (Murcia).</title>
        <authorList>
            <person name="Castro D.J."/>
            <person name="Gomez-Altuve A."/>
            <person name="Reina J.C."/>
            <person name="Rodriguez M."/>
            <person name="Sampedro I."/>
            <person name="Llamas I."/>
            <person name="Martinez-Checa F."/>
        </authorList>
    </citation>
    <scope>NUCLEOTIDE SEQUENCE [LARGE SCALE GENOMIC DNA]</scope>
    <source>
        <strain evidence="2 3">A21</strain>
    </source>
</reference>